<proteinExistence type="predicted"/>
<sequence>MSEKRNGSARFTDYDGYLAWYSSLETLDAMDAAHDQMRKATKGQREGYKRSRVDSAVDEMFQPQGGYGGFGRSKETAWKETREAVITRIQQFHLFSDEYGQPLKVGAWGDGKYAYLYLGNPDKGIVVPTPEKYLEYIPEADLSDVTPAELRAQLSVPMGSEGSAIVPADQQGLLTGNALSAKLEENKSAIDALEQQKEDIRNARSKELAGLKAQIDALQATLEAKKQNLMAQLEEKMAEMEAMKESLENQIFLLDSQLYAIRCYAGEVVKFAHIRKGKNAPNTEPIVIYQKLRFLDEDLGRIASLYELQWDKLGMFESFLQHHPLALETFAPNDRCVMLVRLSRTGRTLGRKEDSPYSNMLEDYDYYHGRTVGIVIRNGENVYLGWTDEDRVHISDDLIVSRVITEVTPDEPKEFHFESDRRRYEKAQKEARKQIIDGIISRAFVYNILQGIVDNSPLLPLPEGVKLNKQSEYVIYSMADKSLTDNRFGSFTNILALCNKQVHEGDQLLTIQYLVPERDRSFYGGWRSDTWQNTRGRGDRNRTHDCSVEDCKLYKANVVEYDEPEEWLRYRYEVGKKPDGSPKYAGPYCCRADNSLDPEVEILERYTETQRHVFVSVPKASSGWRTGTESRSNFELYNNEFVNLTYMNSVWLEWVITNNKLGGWTIGGKVVDYAYAIRYLKKAMDYIRQREEQEKAFIDTVDPKICKDPDWPLKLTQWKLDKQVRTITEYQAKRFAKAYPNLDGKINIKPAPNDDMYMYI</sequence>
<evidence type="ECO:0000313" key="3">
    <source>
        <dbReference type="Proteomes" id="UP000434475"/>
    </source>
</evidence>
<dbReference type="AlphaFoldDB" id="A0A6I2R648"/>
<keyword evidence="1" id="KW-0175">Coiled coil</keyword>
<protein>
    <submittedName>
        <fullName evidence="2">Uncharacterized protein</fullName>
    </submittedName>
</protein>
<name>A0A6I2R648_FLAPL</name>
<dbReference type="Proteomes" id="UP000434475">
    <property type="component" value="Unassembled WGS sequence"/>
</dbReference>
<dbReference type="EMBL" id="WKPR01000027">
    <property type="protein sequence ID" value="MSB21805.1"/>
    <property type="molecule type" value="Genomic_DNA"/>
</dbReference>
<organism evidence="2 3">
    <name type="scientific">Flavonifractor plautii</name>
    <name type="common">Fusobacterium plautii</name>
    <dbReference type="NCBI Taxonomy" id="292800"/>
    <lineage>
        <taxon>Bacteria</taxon>
        <taxon>Bacillati</taxon>
        <taxon>Bacillota</taxon>
        <taxon>Clostridia</taxon>
        <taxon>Eubacteriales</taxon>
        <taxon>Oscillospiraceae</taxon>
        <taxon>Flavonifractor</taxon>
    </lineage>
</organism>
<comment type="caution">
    <text evidence="2">The sequence shown here is derived from an EMBL/GenBank/DDBJ whole genome shotgun (WGS) entry which is preliminary data.</text>
</comment>
<reference evidence="2 3" key="1">
    <citation type="journal article" date="2019" name="Nat. Med.">
        <title>A library of human gut bacterial isolates paired with longitudinal multiomics data enables mechanistic microbiome research.</title>
        <authorList>
            <person name="Poyet M."/>
            <person name="Groussin M."/>
            <person name="Gibbons S.M."/>
            <person name="Avila-Pacheco J."/>
            <person name="Jiang X."/>
            <person name="Kearney S.M."/>
            <person name="Perrotta A.R."/>
            <person name="Berdy B."/>
            <person name="Zhao S."/>
            <person name="Lieberman T.D."/>
            <person name="Swanson P.K."/>
            <person name="Smith M."/>
            <person name="Roesemann S."/>
            <person name="Alexander J.E."/>
            <person name="Rich S.A."/>
            <person name="Livny J."/>
            <person name="Vlamakis H."/>
            <person name="Clish C."/>
            <person name="Bullock K."/>
            <person name="Deik A."/>
            <person name="Scott J."/>
            <person name="Pierce K.A."/>
            <person name="Xavier R.J."/>
            <person name="Alm E.J."/>
        </authorList>
    </citation>
    <scope>NUCLEOTIDE SEQUENCE [LARGE SCALE GENOMIC DNA]</scope>
    <source>
        <strain evidence="2 3">BIOML-A2</strain>
    </source>
</reference>
<gene>
    <name evidence="2" type="ORF">GKE97_20205</name>
</gene>
<evidence type="ECO:0000256" key="1">
    <source>
        <dbReference type="SAM" id="Coils"/>
    </source>
</evidence>
<dbReference type="RefSeq" id="WP_108981942.1">
    <property type="nucleotide sequence ID" value="NZ_WKPR01000027.1"/>
</dbReference>
<accession>A0A6I2R648</accession>
<evidence type="ECO:0000313" key="2">
    <source>
        <dbReference type="EMBL" id="MSB21805.1"/>
    </source>
</evidence>
<feature type="coiled-coil region" evidence="1">
    <location>
        <begin position="176"/>
        <end position="257"/>
    </location>
</feature>